<dbReference type="eggNOG" id="ENOG50303TG">
    <property type="taxonomic scope" value="Bacteria"/>
</dbReference>
<evidence type="ECO:0000313" key="1">
    <source>
        <dbReference type="EMBL" id="AIQ10767.1"/>
    </source>
</evidence>
<dbReference type="RefSeq" id="WP_042204688.1">
    <property type="nucleotide sequence ID" value="NZ_CP009288.1"/>
</dbReference>
<dbReference type="EMBL" id="CP009288">
    <property type="protein sequence ID" value="AIQ10767.1"/>
    <property type="molecule type" value="Genomic_DNA"/>
</dbReference>
<reference evidence="1 2" key="1">
    <citation type="submission" date="2014-08" db="EMBL/GenBank/DDBJ databases">
        <title>Comparative genomics of the Paenibacillus odorifer group.</title>
        <authorList>
            <person name="den Bakker H.C."/>
            <person name="Tsai Y.-C."/>
            <person name="Martin N."/>
            <person name="Korlach J."/>
            <person name="Wiedmann M."/>
        </authorList>
    </citation>
    <scope>NUCLEOTIDE SEQUENCE [LARGE SCALE GENOMIC DNA]</scope>
    <source>
        <strain evidence="1 2">DSM 1735</strain>
    </source>
</reference>
<dbReference type="Proteomes" id="UP000029409">
    <property type="component" value="Chromosome"/>
</dbReference>
<organism evidence="1 2">
    <name type="scientific">Paenibacillus durus</name>
    <name type="common">Paenibacillus azotofixans</name>
    <dbReference type="NCBI Taxonomy" id="44251"/>
    <lineage>
        <taxon>Bacteria</taxon>
        <taxon>Bacillati</taxon>
        <taxon>Bacillota</taxon>
        <taxon>Bacilli</taxon>
        <taxon>Bacillales</taxon>
        <taxon>Paenibacillaceae</taxon>
        <taxon>Paenibacillus</taxon>
    </lineage>
</organism>
<gene>
    <name evidence="1" type="ORF">PDUR_01035</name>
</gene>
<keyword evidence="2" id="KW-1185">Reference proteome</keyword>
<evidence type="ECO:0008006" key="3">
    <source>
        <dbReference type="Google" id="ProtNLM"/>
    </source>
</evidence>
<proteinExistence type="predicted"/>
<accession>A0A089HI32</accession>
<name>A0A089HI32_PAEDU</name>
<dbReference type="AlphaFoldDB" id="A0A089HI32"/>
<protein>
    <recommendedName>
        <fullName evidence="3">PepSY domain-containing protein</fullName>
    </recommendedName>
</protein>
<sequence>MLPQREELQRLLKKANQHAVAEAKKAGASIYYIKDGKRIREDATGQKFEITYDIAGNRTEFVSHD</sequence>
<dbReference type="KEGG" id="pdu:PDUR_01035"/>
<dbReference type="OrthoDB" id="2660717at2"/>
<evidence type="ECO:0000313" key="2">
    <source>
        <dbReference type="Proteomes" id="UP000029409"/>
    </source>
</evidence>